<name>A0A8S2U7U2_9BILA</name>
<feature type="non-terminal residue" evidence="1">
    <location>
        <position position="1"/>
    </location>
</feature>
<evidence type="ECO:0000313" key="4">
    <source>
        <dbReference type="Proteomes" id="UP000676336"/>
    </source>
</evidence>
<organism evidence="1 4">
    <name type="scientific">Rotaria magnacalcarata</name>
    <dbReference type="NCBI Taxonomy" id="392030"/>
    <lineage>
        <taxon>Eukaryota</taxon>
        <taxon>Metazoa</taxon>
        <taxon>Spiralia</taxon>
        <taxon>Gnathifera</taxon>
        <taxon>Rotifera</taxon>
        <taxon>Eurotatoria</taxon>
        <taxon>Bdelloidea</taxon>
        <taxon>Philodinida</taxon>
        <taxon>Philodinidae</taxon>
        <taxon>Rotaria</taxon>
    </lineage>
</organism>
<evidence type="ECO:0000313" key="3">
    <source>
        <dbReference type="EMBL" id="CAF4766071.1"/>
    </source>
</evidence>
<dbReference type="Proteomes" id="UP000681720">
    <property type="component" value="Unassembled WGS sequence"/>
</dbReference>
<comment type="caution">
    <text evidence="1">The sequence shown here is derived from an EMBL/GenBank/DDBJ whole genome shotgun (WGS) entry which is preliminary data.</text>
</comment>
<sequence length="52" mass="5865">HGWAKCLNNKPTTMQPFDDILPGIIFDLDEQCRLAMGPHSTYCFLGDEPPMV</sequence>
<dbReference type="Gene3D" id="3.40.1620.60">
    <property type="match status" value="1"/>
</dbReference>
<dbReference type="EMBL" id="CAJOBJ010141730">
    <property type="protein sequence ID" value="CAF4766071.1"/>
    <property type="molecule type" value="Genomic_DNA"/>
</dbReference>
<accession>A0A8S2U7U2</accession>
<evidence type="ECO:0000313" key="1">
    <source>
        <dbReference type="EMBL" id="CAF4322453.1"/>
    </source>
</evidence>
<dbReference type="Proteomes" id="UP000676336">
    <property type="component" value="Unassembled WGS sequence"/>
</dbReference>
<evidence type="ECO:0000313" key="2">
    <source>
        <dbReference type="EMBL" id="CAF4323617.1"/>
    </source>
</evidence>
<reference evidence="1" key="1">
    <citation type="submission" date="2021-02" db="EMBL/GenBank/DDBJ databases">
        <authorList>
            <person name="Nowell W R."/>
        </authorList>
    </citation>
    <scope>NUCLEOTIDE SEQUENCE</scope>
</reference>
<protein>
    <submittedName>
        <fullName evidence="1">Uncharacterized protein</fullName>
    </submittedName>
</protein>
<dbReference type="EMBL" id="CAJOBI010040852">
    <property type="protein sequence ID" value="CAF4323617.1"/>
    <property type="molecule type" value="Genomic_DNA"/>
</dbReference>
<dbReference type="EMBL" id="CAJOBI010040597">
    <property type="protein sequence ID" value="CAF4322453.1"/>
    <property type="molecule type" value="Genomic_DNA"/>
</dbReference>
<proteinExistence type="predicted"/>
<gene>
    <name evidence="3" type="ORF">GIL414_LOCUS45752</name>
    <name evidence="1" type="ORF">SMN809_LOCUS27013</name>
    <name evidence="2" type="ORF">SMN809_LOCUS27063</name>
</gene>
<dbReference type="AlphaFoldDB" id="A0A8S2U7U2"/>